<reference evidence="3 4" key="1">
    <citation type="submission" date="2024-03" db="EMBL/GenBank/DDBJ databases">
        <title>The genome assembly and annotation of the cricket Gryllus longicercus Weissman &amp; Gray.</title>
        <authorList>
            <person name="Szrajer S."/>
            <person name="Gray D."/>
            <person name="Ylla G."/>
        </authorList>
    </citation>
    <scope>NUCLEOTIDE SEQUENCE [LARGE SCALE GENOMIC DNA]</scope>
    <source>
        <strain evidence="3">DAG 2021-001</strain>
        <tissue evidence="3">Whole body minus gut</tissue>
    </source>
</reference>
<evidence type="ECO:0000313" key="3">
    <source>
        <dbReference type="EMBL" id="KAK7869380.1"/>
    </source>
</evidence>
<keyword evidence="4" id="KW-1185">Reference proteome</keyword>
<comment type="caution">
    <text evidence="3">The sequence shown here is derived from an EMBL/GenBank/DDBJ whole genome shotgun (WGS) entry which is preliminary data.</text>
</comment>
<dbReference type="AlphaFoldDB" id="A0AAN9VQE7"/>
<evidence type="ECO:0000313" key="4">
    <source>
        <dbReference type="Proteomes" id="UP001378592"/>
    </source>
</evidence>
<proteinExistence type="predicted"/>
<dbReference type="InterPro" id="IPR013087">
    <property type="entry name" value="Znf_C2H2_type"/>
</dbReference>
<dbReference type="Proteomes" id="UP001378592">
    <property type="component" value="Unassembled WGS sequence"/>
</dbReference>
<dbReference type="EMBL" id="JAZDUA010000075">
    <property type="protein sequence ID" value="KAK7869380.1"/>
    <property type="molecule type" value="Genomic_DNA"/>
</dbReference>
<evidence type="ECO:0000256" key="1">
    <source>
        <dbReference type="SAM" id="MobiDB-lite"/>
    </source>
</evidence>
<gene>
    <name evidence="3" type="ORF">R5R35_000688</name>
</gene>
<sequence>MSEAIVDTIQIHSNSSDAKTFDICWESDEEMQLEHYGLSAIKKSSGIICWMCMKFFLDDIAAEDHARNLFHYQHYCIALQEKEKDCNDHILGTFYASEYSYEEDCFEAFCTSEIEENISNNELVTISKCYGILCSACKQFFVSEVSAGQHVKSWAHYRRCYGWSMKDVTQKATNKKEKLFPRNCEDNSICMEMKQNVEPVLFLKNGEKHDFLDVHCDMKHSLMSTRVDDEESLEEGEIKDGESEESVLDSLSSGDNDWWHDFDETLATLLHDIHNDNGEYETS</sequence>
<organism evidence="3 4">
    <name type="scientific">Gryllus longicercus</name>
    <dbReference type="NCBI Taxonomy" id="2509291"/>
    <lineage>
        <taxon>Eukaryota</taxon>
        <taxon>Metazoa</taxon>
        <taxon>Ecdysozoa</taxon>
        <taxon>Arthropoda</taxon>
        <taxon>Hexapoda</taxon>
        <taxon>Insecta</taxon>
        <taxon>Pterygota</taxon>
        <taxon>Neoptera</taxon>
        <taxon>Polyneoptera</taxon>
        <taxon>Orthoptera</taxon>
        <taxon>Ensifera</taxon>
        <taxon>Gryllidea</taxon>
        <taxon>Grylloidea</taxon>
        <taxon>Gryllidae</taxon>
        <taxon>Gryllinae</taxon>
        <taxon>Gryllus</taxon>
    </lineage>
</organism>
<dbReference type="PROSITE" id="PS00028">
    <property type="entry name" value="ZINC_FINGER_C2H2_1"/>
    <property type="match status" value="1"/>
</dbReference>
<feature type="region of interest" description="Disordered" evidence="1">
    <location>
        <begin position="226"/>
        <end position="252"/>
    </location>
</feature>
<feature type="domain" description="C2H2-type" evidence="2">
    <location>
        <begin position="134"/>
        <end position="156"/>
    </location>
</feature>
<protein>
    <recommendedName>
        <fullName evidence="2">C2H2-type domain-containing protein</fullName>
    </recommendedName>
</protein>
<evidence type="ECO:0000259" key="2">
    <source>
        <dbReference type="PROSITE" id="PS00028"/>
    </source>
</evidence>
<accession>A0AAN9VQE7</accession>
<name>A0AAN9VQE7_9ORTH</name>